<dbReference type="Proteomes" id="UP001217089">
    <property type="component" value="Unassembled WGS sequence"/>
</dbReference>
<dbReference type="Gene3D" id="3.90.320.10">
    <property type="match status" value="1"/>
</dbReference>
<comment type="caution">
    <text evidence="2">The sequence shown here is derived from an EMBL/GenBank/DDBJ whole genome shotgun (WGS) entry which is preliminary data.</text>
</comment>
<proteinExistence type="predicted"/>
<evidence type="ECO:0000256" key="1">
    <source>
        <dbReference type="SAM" id="MobiDB-lite"/>
    </source>
</evidence>
<feature type="region of interest" description="Disordered" evidence="1">
    <location>
        <begin position="213"/>
        <end position="261"/>
    </location>
</feature>
<dbReference type="InterPro" id="IPR011335">
    <property type="entry name" value="Restrct_endonuc-II-like"/>
</dbReference>
<protein>
    <submittedName>
        <fullName evidence="2">Uncharacterized protein</fullName>
    </submittedName>
</protein>
<name>A0ABQ9EQS1_TEGGR</name>
<keyword evidence="3" id="KW-1185">Reference proteome</keyword>
<feature type="compositionally biased region" description="Polar residues" evidence="1">
    <location>
        <begin position="216"/>
        <end position="225"/>
    </location>
</feature>
<organism evidence="2 3">
    <name type="scientific">Tegillarca granosa</name>
    <name type="common">Malaysian cockle</name>
    <name type="synonym">Anadara granosa</name>
    <dbReference type="NCBI Taxonomy" id="220873"/>
    <lineage>
        <taxon>Eukaryota</taxon>
        <taxon>Metazoa</taxon>
        <taxon>Spiralia</taxon>
        <taxon>Lophotrochozoa</taxon>
        <taxon>Mollusca</taxon>
        <taxon>Bivalvia</taxon>
        <taxon>Autobranchia</taxon>
        <taxon>Pteriomorphia</taxon>
        <taxon>Arcoida</taxon>
        <taxon>Arcoidea</taxon>
        <taxon>Arcidae</taxon>
        <taxon>Tegillarca</taxon>
    </lineage>
</organism>
<gene>
    <name evidence="2" type="ORF">KUTeg_014851</name>
</gene>
<feature type="compositionally biased region" description="Basic and acidic residues" evidence="1">
    <location>
        <begin position="226"/>
        <end position="236"/>
    </location>
</feature>
<reference evidence="2 3" key="1">
    <citation type="submission" date="2022-12" db="EMBL/GenBank/DDBJ databases">
        <title>Chromosome-level genome of Tegillarca granosa.</title>
        <authorList>
            <person name="Kim J."/>
        </authorList>
    </citation>
    <scope>NUCLEOTIDE SEQUENCE [LARGE SCALE GENOMIC DNA]</scope>
    <source>
        <strain evidence="2">Teg-2019</strain>
        <tissue evidence="2">Adductor muscle</tissue>
    </source>
</reference>
<evidence type="ECO:0000313" key="3">
    <source>
        <dbReference type="Proteomes" id="UP001217089"/>
    </source>
</evidence>
<dbReference type="InterPro" id="IPR051703">
    <property type="entry name" value="NF-kappa-B_Signaling_Reg"/>
</dbReference>
<sequence>MTIREYKLLKNSEGITNLLHSKPINLTEASKHKVVKDFCLEYVEHKNILQLKRTHSYFQIQGQLNVLKLPWLDFVVSTLNPYQLHVERIVRDENLWNKMVPKLSAFYHKALLPELAAPRLNTLSGIRKPGIWCKRVNTLTETREICDSKKKKQNEHSVIYFLYKETQSYCKRGSEVTKQLNKITVISIFKNTNKDSASKCNKAVKGKTSVKKDISTNKPCTTSCESKGDNKDKQEKTSTSAPNCSSAQQTLAHTRRRVSII</sequence>
<dbReference type="PANTHER" id="PTHR46609">
    <property type="entry name" value="EXONUCLEASE, PHAGE-TYPE/RECB, C-TERMINAL DOMAIN-CONTAINING PROTEIN"/>
    <property type="match status" value="1"/>
</dbReference>
<feature type="compositionally biased region" description="Polar residues" evidence="1">
    <location>
        <begin position="237"/>
        <end position="252"/>
    </location>
</feature>
<evidence type="ECO:0000313" key="2">
    <source>
        <dbReference type="EMBL" id="KAJ8307597.1"/>
    </source>
</evidence>
<accession>A0ABQ9EQS1</accession>
<dbReference type="InterPro" id="IPR011604">
    <property type="entry name" value="PDDEXK-like_dom_sf"/>
</dbReference>
<dbReference type="SUPFAM" id="SSF52980">
    <property type="entry name" value="Restriction endonuclease-like"/>
    <property type="match status" value="1"/>
</dbReference>
<dbReference type="PANTHER" id="PTHR46609:SF8">
    <property type="entry name" value="YQAJ VIRAL RECOMBINASE DOMAIN-CONTAINING PROTEIN"/>
    <property type="match status" value="1"/>
</dbReference>
<dbReference type="EMBL" id="JARBDR010000785">
    <property type="protein sequence ID" value="KAJ8307597.1"/>
    <property type="molecule type" value="Genomic_DNA"/>
</dbReference>